<feature type="region of interest" description="Disordered" evidence="1">
    <location>
        <begin position="1"/>
        <end position="23"/>
    </location>
</feature>
<feature type="compositionally biased region" description="Basic and acidic residues" evidence="1">
    <location>
        <begin position="65"/>
        <end position="82"/>
    </location>
</feature>
<gene>
    <name evidence="2" type="ORF">M5K25_018057</name>
</gene>
<dbReference type="EMBL" id="JANQDX010000014">
    <property type="protein sequence ID" value="KAL0912107.1"/>
    <property type="molecule type" value="Genomic_DNA"/>
</dbReference>
<evidence type="ECO:0000256" key="1">
    <source>
        <dbReference type="SAM" id="MobiDB-lite"/>
    </source>
</evidence>
<evidence type="ECO:0000313" key="3">
    <source>
        <dbReference type="Proteomes" id="UP001552299"/>
    </source>
</evidence>
<feature type="compositionally biased region" description="Basic and acidic residues" evidence="1">
    <location>
        <begin position="1"/>
        <end position="19"/>
    </location>
</feature>
<name>A0ABD0UH35_DENTH</name>
<protein>
    <submittedName>
        <fullName evidence="2">Uncharacterized protein</fullName>
    </submittedName>
</protein>
<proteinExistence type="predicted"/>
<dbReference type="Proteomes" id="UP001552299">
    <property type="component" value="Unassembled WGS sequence"/>
</dbReference>
<feature type="region of interest" description="Disordered" evidence="1">
    <location>
        <begin position="35"/>
        <end position="116"/>
    </location>
</feature>
<dbReference type="AlphaFoldDB" id="A0ABD0UH35"/>
<organism evidence="2 3">
    <name type="scientific">Dendrobium thyrsiflorum</name>
    <name type="common">Pinecone-like raceme dendrobium</name>
    <name type="synonym">Orchid</name>
    <dbReference type="NCBI Taxonomy" id="117978"/>
    <lineage>
        <taxon>Eukaryota</taxon>
        <taxon>Viridiplantae</taxon>
        <taxon>Streptophyta</taxon>
        <taxon>Embryophyta</taxon>
        <taxon>Tracheophyta</taxon>
        <taxon>Spermatophyta</taxon>
        <taxon>Magnoliopsida</taxon>
        <taxon>Liliopsida</taxon>
        <taxon>Asparagales</taxon>
        <taxon>Orchidaceae</taxon>
        <taxon>Epidendroideae</taxon>
        <taxon>Malaxideae</taxon>
        <taxon>Dendrobiinae</taxon>
        <taxon>Dendrobium</taxon>
    </lineage>
</organism>
<accession>A0ABD0UH35</accession>
<evidence type="ECO:0000313" key="2">
    <source>
        <dbReference type="EMBL" id="KAL0912107.1"/>
    </source>
</evidence>
<sequence length="116" mass="12954">MIGRESRGKIKPIADDSNHNSDYQTISKLDDLIRLDETNPTSLRTPNSDISKSENYPSNRLRSRGTLDPKLEGIKRETEDRSCPLAPPRPPPDHHLKALSSAGPPPEGPEFRRTTT</sequence>
<feature type="compositionally biased region" description="Polar residues" evidence="1">
    <location>
        <begin position="38"/>
        <end position="60"/>
    </location>
</feature>
<keyword evidence="3" id="KW-1185">Reference proteome</keyword>
<comment type="caution">
    <text evidence="2">The sequence shown here is derived from an EMBL/GenBank/DDBJ whole genome shotgun (WGS) entry which is preliminary data.</text>
</comment>
<reference evidence="2 3" key="1">
    <citation type="journal article" date="2024" name="Plant Biotechnol. J.">
        <title>Dendrobium thyrsiflorum genome and its molecular insights into genes involved in important horticultural traits.</title>
        <authorList>
            <person name="Chen B."/>
            <person name="Wang J.Y."/>
            <person name="Zheng P.J."/>
            <person name="Li K.L."/>
            <person name="Liang Y.M."/>
            <person name="Chen X.F."/>
            <person name="Zhang C."/>
            <person name="Zhao X."/>
            <person name="He X."/>
            <person name="Zhang G.Q."/>
            <person name="Liu Z.J."/>
            <person name="Xu Q."/>
        </authorList>
    </citation>
    <scope>NUCLEOTIDE SEQUENCE [LARGE SCALE GENOMIC DNA]</scope>
    <source>
        <strain evidence="2">GZMU011</strain>
    </source>
</reference>